<dbReference type="InterPro" id="IPR011989">
    <property type="entry name" value="ARM-like"/>
</dbReference>
<dbReference type="STRING" id="1265818.MAQA_06753"/>
<evidence type="ECO:0000256" key="7">
    <source>
        <dbReference type="ARBA" id="ARBA00023004"/>
    </source>
</evidence>
<evidence type="ECO:0000313" key="10">
    <source>
        <dbReference type="EMBL" id="EUJ19828.1"/>
    </source>
</evidence>
<dbReference type="InterPro" id="IPR017900">
    <property type="entry name" value="4Fe4S_Fe_S_CS"/>
</dbReference>
<dbReference type="InterPro" id="IPR004453">
    <property type="entry name" value="QueG"/>
</dbReference>
<dbReference type="PANTHER" id="PTHR30002">
    <property type="entry name" value="EPOXYQUEUOSINE REDUCTASE"/>
    <property type="match status" value="1"/>
</dbReference>
<keyword evidence="11" id="KW-1185">Reference proteome</keyword>
<dbReference type="Pfam" id="PF13484">
    <property type="entry name" value="Fer4_16"/>
    <property type="match status" value="1"/>
</dbReference>
<organism evidence="10 11">
    <name type="scientific">Listeria aquatica FSL S10-1188</name>
    <dbReference type="NCBI Taxonomy" id="1265818"/>
    <lineage>
        <taxon>Bacteria</taxon>
        <taxon>Bacillati</taxon>
        <taxon>Bacillota</taxon>
        <taxon>Bacilli</taxon>
        <taxon>Bacillales</taxon>
        <taxon>Listeriaceae</taxon>
        <taxon>Listeria</taxon>
    </lineage>
</organism>
<dbReference type="AlphaFoldDB" id="W7BJ94"/>
<dbReference type="NCBIfam" id="TIGR00276">
    <property type="entry name" value="tRNA epoxyqueuosine(34) reductase QueG"/>
    <property type="match status" value="1"/>
</dbReference>
<dbReference type="GO" id="GO:0051539">
    <property type="term" value="F:4 iron, 4 sulfur cluster binding"/>
    <property type="evidence" value="ECO:0007669"/>
    <property type="project" value="UniProtKB-KW"/>
</dbReference>
<evidence type="ECO:0000256" key="4">
    <source>
        <dbReference type="ARBA" id="ARBA00022723"/>
    </source>
</evidence>
<evidence type="ECO:0000256" key="1">
    <source>
        <dbReference type="ARBA" id="ARBA00022485"/>
    </source>
</evidence>
<dbReference type="Pfam" id="PF13646">
    <property type="entry name" value="HEAT_2"/>
    <property type="match status" value="1"/>
</dbReference>
<evidence type="ECO:0000259" key="9">
    <source>
        <dbReference type="PROSITE" id="PS51379"/>
    </source>
</evidence>
<dbReference type="PATRIC" id="fig|1265818.5.peg.1351"/>
<protein>
    <submittedName>
        <fullName evidence="10">YhbA protein</fullName>
    </submittedName>
</protein>
<dbReference type="EMBL" id="AOCG01000006">
    <property type="protein sequence ID" value="EUJ19828.1"/>
    <property type="molecule type" value="Genomic_DNA"/>
</dbReference>
<keyword evidence="4" id="KW-0479">Metal-binding</keyword>
<dbReference type="Pfam" id="PF08331">
    <property type="entry name" value="QueG_DUF1730"/>
    <property type="match status" value="1"/>
</dbReference>
<dbReference type="SUPFAM" id="SSF48371">
    <property type="entry name" value="ARM repeat"/>
    <property type="match status" value="1"/>
</dbReference>
<dbReference type="InterPro" id="IPR004155">
    <property type="entry name" value="PBS_lyase_HEAT"/>
</dbReference>
<dbReference type="SUPFAM" id="SSF54862">
    <property type="entry name" value="4Fe-4S ferredoxins"/>
    <property type="match status" value="1"/>
</dbReference>
<proteinExistence type="predicted"/>
<keyword evidence="3" id="KW-0819">tRNA processing</keyword>
<evidence type="ECO:0000256" key="5">
    <source>
        <dbReference type="ARBA" id="ARBA00022785"/>
    </source>
</evidence>
<keyword evidence="1" id="KW-0004">4Fe-4S</keyword>
<dbReference type="GO" id="GO:0008616">
    <property type="term" value="P:tRNA queuosine(34) biosynthetic process"/>
    <property type="evidence" value="ECO:0007669"/>
    <property type="project" value="UniProtKB-KW"/>
</dbReference>
<comment type="caution">
    <text evidence="10">The sequence shown here is derived from an EMBL/GenBank/DDBJ whole genome shotgun (WGS) entry which is preliminary data.</text>
</comment>
<gene>
    <name evidence="10" type="ORF">MAQA_06753</name>
</gene>
<accession>W7BJ94</accession>
<keyword evidence="5" id="KW-0671">Queuosine biosynthesis</keyword>
<reference evidence="10 11" key="1">
    <citation type="journal article" date="2014" name="Int. J. Syst. Evol. Microbiol.">
        <title>Listeria floridensis sp. nov., Listeria aquatica sp. nov., Listeria cornellensis sp. nov., Listeria riparia sp. nov. and Listeria grandensis sp. nov., from agricultural and natural environments.</title>
        <authorList>
            <person name="den Bakker H.C."/>
            <person name="Warchocki S."/>
            <person name="Wright E.M."/>
            <person name="Allred A.F."/>
            <person name="Ahlstrom C."/>
            <person name="Manuel C.S."/>
            <person name="Stasiewicz M.J."/>
            <person name="Burrell A."/>
            <person name="Roof S."/>
            <person name="Strawn L."/>
            <person name="Fortes E.D."/>
            <person name="Nightingale K.K."/>
            <person name="Kephart D."/>
            <person name="Wiedmann M."/>
        </authorList>
    </citation>
    <scope>NUCLEOTIDE SEQUENCE [LARGE SCALE GENOMIC DNA]</scope>
    <source>
        <strain evidence="10 11">FSL S10-1188</strain>
    </source>
</reference>
<evidence type="ECO:0000256" key="6">
    <source>
        <dbReference type="ARBA" id="ARBA00023002"/>
    </source>
</evidence>
<keyword evidence="8" id="KW-0411">Iron-sulfur</keyword>
<evidence type="ECO:0000313" key="11">
    <source>
        <dbReference type="Proteomes" id="UP000019246"/>
    </source>
</evidence>
<dbReference type="Gene3D" id="1.25.10.10">
    <property type="entry name" value="Leucine-rich Repeat Variant"/>
    <property type="match status" value="1"/>
</dbReference>
<dbReference type="PROSITE" id="PS51379">
    <property type="entry name" value="4FE4S_FER_2"/>
    <property type="match status" value="1"/>
</dbReference>
<dbReference type="SMART" id="SM00567">
    <property type="entry name" value="EZ_HEAT"/>
    <property type="match status" value="2"/>
</dbReference>
<evidence type="ECO:0000256" key="8">
    <source>
        <dbReference type="ARBA" id="ARBA00023014"/>
    </source>
</evidence>
<evidence type="ECO:0000256" key="3">
    <source>
        <dbReference type="ARBA" id="ARBA00022694"/>
    </source>
</evidence>
<dbReference type="OrthoDB" id="9784571at2"/>
<dbReference type="InterPro" id="IPR017896">
    <property type="entry name" value="4Fe4S_Fe-S-bd"/>
</dbReference>
<dbReference type="FunFam" id="3.30.70.20:FF:000037">
    <property type="entry name" value="Epoxyqueuosine reductase"/>
    <property type="match status" value="1"/>
</dbReference>
<evidence type="ECO:0000256" key="2">
    <source>
        <dbReference type="ARBA" id="ARBA00022490"/>
    </source>
</evidence>
<name>W7BJ94_9LIST</name>
<keyword evidence="6" id="KW-0560">Oxidoreductase</keyword>
<dbReference type="InterPro" id="IPR013542">
    <property type="entry name" value="QueG_DUF1730"/>
</dbReference>
<dbReference type="PANTHER" id="PTHR30002:SF4">
    <property type="entry name" value="EPOXYQUEUOSINE REDUCTASE"/>
    <property type="match status" value="1"/>
</dbReference>
<feature type="domain" description="4Fe-4S ferredoxin-type" evidence="9">
    <location>
        <begin position="179"/>
        <end position="208"/>
    </location>
</feature>
<dbReference type="PROSITE" id="PS00198">
    <property type="entry name" value="4FE4S_FER_1"/>
    <property type="match status" value="1"/>
</dbReference>
<dbReference type="GO" id="GO:0046872">
    <property type="term" value="F:metal ion binding"/>
    <property type="evidence" value="ECO:0007669"/>
    <property type="project" value="UniProtKB-KW"/>
</dbReference>
<dbReference type="Proteomes" id="UP000019246">
    <property type="component" value="Unassembled WGS sequence"/>
</dbReference>
<dbReference type="GO" id="GO:0052693">
    <property type="term" value="F:epoxyqueuosine reductase activity"/>
    <property type="evidence" value="ECO:0007669"/>
    <property type="project" value="TreeGrafter"/>
</dbReference>
<keyword evidence="2" id="KW-0963">Cytoplasm</keyword>
<dbReference type="InterPro" id="IPR016024">
    <property type="entry name" value="ARM-type_fold"/>
</dbReference>
<keyword evidence="7" id="KW-0408">Iron</keyword>
<sequence length="408" mass="46121">MNLEQLKVDIQAYATEIGIQKIGFTTADPFLFLKERLEIAEKEDVLTGFEHPVLEERVYPDRIFTEPKSIIAIALSYPSKLKASPVSRKESRRGVFARASWGIDYHTILREKLALLETFIKKRVPEAVMKSMVDTGELSDVAVAERAGIGARGKNTLLLTKEYGSWVYLGEMITNLAFPSDKPIGDLCGDCNQCIKACPTGSLLGEGKMNPKICLSYLTQTKGFLEDEYREVLHNRLYGCDTCQVVCPYNRGKDFHLHEAMEPDPELVRPELKPLLKISNREFKEKFGNMAGSWRGKKPIQRNAIIVLARYKDKTAVEPLIDCLKNDPRPVIRGTSAWALAKIGGKEAEQAIFEALTVEQDQEALLELEKAKKNHRNKVKKNYAKSCCTLSTRNPCKHREHFTDVCRN</sequence>
<dbReference type="Gene3D" id="3.30.70.20">
    <property type="match status" value="1"/>
</dbReference>